<dbReference type="KEGG" id="cpoi:OE229_17985"/>
<dbReference type="AlphaFoldDB" id="A0A9Q9PCH5"/>
<geneLocation type="plasmid" evidence="1 2">
    <name>unnamed</name>
</geneLocation>
<keyword evidence="1" id="KW-0614">Plasmid</keyword>
<reference evidence="1" key="1">
    <citation type="submission" date="2022-09" db="EMBL/GenBank/DDBJ databases">
        <title>Taxonomy of Curtobacterium flaccumfaciens.</title>
        <authorList>
            <person name="Osdaghi E."/>
            <person name="Taghavi S.M."/>
            <person name="Hamidizade M."/>
            <person name="Abachi H."/>
            <person name="Fazliarab A."/>
            <person name="Baeyen S."/>
            <person name="Portier P."/>
            <person name="Van Vaerenbergh J."/>
            <person name="Jacques M.-A."/>
        </authorList>
    </citation>
    <scope>NUCLEOTIDE SEQUENCE</scope>
    <source>
        <strain evidence="1">AGQB46</strain>
        <plasmid evidence="1">unnamed</plasmid>
    </source>
</reference>
<proteinExistence type="predicted"/>
<evidence type="ECO:0000313" key="1">
    <source>
        <dbReference type="EMBL" id="UYC82721.1"/>
    </source>
</evidence>
<accession>A0A9Q9PCH5</accession>
<dbReference type="GeneID" id="99625300"/>
<sequence length="224" mass="22903">MTHAFGPMWAVNGHVLTVAAGEDVRRRVLDAVAQMVDATAPVRVVVTDGQLVTKVVLRLDGSSVAQGDDAATWAGPGRVDLPPAVAARRTSIVGVHPTAGATTWAQLLALPEAELADELAGPVVLVCRSTPAGINATKAAIHSLGTAAVDAVLVVADAPGKPVPAAAREQRVLAGAVPVVPVPWLPRLRAVAEISPALAGQLARPVQRVTKALLGAQSNKEKAE</sequence>
<gene>
    <name evidence="1" type="ORF">OE229_17985</name>
</gene>
<protein>
    <submittedName>
        <fullName evidence="1">Uncharacterized protein</fullName>
    </submittedName>
</protein>
<evidence type="ECO:0000313" key="2">
    <source>
        <dbReference type="Proteomes" id="UP001062223"/>
    </source>
</evidence>
<organism evidence="1 2">
    <name type="scientific">Curtobacterium poinsettiae</name>
    <dbReference type="NCBI Taxonomy" id="159612"/>
    <lineage>
        <taxon>Bacteria</taxon>
        <taxon>Bacillati</taxon>
        <taxon>Actinomycetota</taxon>
        <taxon>Actinomycetes</taxon>
        <taxon>Micrococcales</taxon>
        <taxon>Microbacteriaceae</taxon>
        <taxon>Curtobacterium</taxon>
    </lineage>
</organism>
<name>A0A9Q9PCH5_9MICO</name>
<dbReference type="EMBL" id="CP106880">
    <property type="protein sequence ID" value="UYC82721.1"/>
    <property type="molecule type" value="Genomic_DNA"/>
</dbReference>
<dbReference type="RefSeq" id="WP_214585442.1">
    <property type="nucleotide sequence ID" value="NZ_CP104936.1"/>
</dbReference>
<dbReference type="Proteomes" id="UP001062223">
    <property type="component" value="Plasmid unnamed"/>
</dbReference>